<reference evidence="1" key="1">
    <citation type="submission" date="2009-08" db="EMBL/GenBank/DDBJ databases">
        <authorList>
            <consortium name="US DOE Joint Genome Institute"/>
            <person name="Lucas S."/>
            <person name="Copeland A."/>
            <person name="Lapidus A."/>
            <person name="Glavina del Rio T."/>
            <person name="Dalin E."/>
            <person name="Tice H."/>
            <person name="Bruce D."/>
            <person name="Barry K."/>
            <person name="Pitluck S."/>
            <person name="Lowry S."/>
            <person name="Larimer F."/>
            <person name="Land M."/>
            <person name="Hauser L."/>
            <person name="Kyrpides N."/>
            <person name="Ivanova N."/>
            <person name="McMahon K.D."/>
            <person name="Hugenholtz P."/>
        </authorList>
    </citation>
    <scope>NUCLEOTIDE SEQUENCE</scope>
    <source>
        <strain evidence="1">UW-1</strain>
    </source>
</reference>
<dbReference type="Pfam" id="PF14070">
    <property type="entry name" value="YjfB_motility"/>
    <property type="match status" value="1"/>
</dbReference>
<evidence type="ECO:0000313" key="1">
    <source>
        <dbReference type="EMBL" id="ACV36489.1"/>
    </source>
</evidence>
<evidence type="ECO:0008006" key="2">
    <source>
        <dbReference type="Google" id="ProtNLM"/>
    </source>
</evidence>
<dbReference type="EMBL" id="CP001715">
    <property type="protein sequence ID" value="ACV36489.1"/>
    <property type="molecule type" value="Genomic_DNA"/>
</dbReference>
<proteinExistence type="predicted"/>
<dbReference type="KEGG" id="app:CAP2UW1_3219"/>
<sequence>MDVSAIASLATEMSQERTAQAVQIAVLKKALDLQEQGAMQLVAAASQVIPSNPPHLGNAVDTFA</sequence>
<gene>
    <name evidence="1" type="ordered locus">CAP2UW1_3219</name>
</gene>
<dbReference type="OrthoDB" id="8527899at2"/>
<dbReference type="AlphaFoldDB" id="C7RVL6"/>
<name>C7RVL6_ACCRE</name>
<dbReference type="HOGENOM" id="CLU_189781_0_1_4"/>
<protein>
    <recommendedName>
        <fullName evidence="2">Motility protein</fullName>
    </recommendedName>
</protein>
<reference evidence="1" key="2">
    <citation type="submission" date="2009-09" db="EMBL/GenBank/DDBJ databases">
        <title>Complete sequence of chromosome of Candidatus Accumulibacter phosphatis clade IIA str. UW-1.</title>
        <authorList>
            <consortium name="US DOE Joint Genome Institute"/>
            <person name="Martin H.G."/>
            <person name="Ivanova N."/>
            <person name="Kunin V."/>
            <person name="Warnecke F."/>
            <person name="Barry K."/>
            <person name="He S."/>
            <person name="Salamov A."/>
            <person name="Szeto E."/>
            <person name="Dalin E."/>
            <person name="Pangilinan J.L."/>
            <person name="Lapidus A."/>
            <person name="Lowry S."/>
            <person name="Kyrpides N.C."/>
            <person name="McMahon K.D."/>
            <person name="Hugenholtz P."/>
        </authorList>
    </citation>
    <scope>NUCLEOTIDE SEQUENCE [LARGE SCALE GENOMIC DNA]</scope>
    <source>
        <strain evidence="1">UW-1</strain>
    </source>
</reference>
<dbReference type="InterPro" id="IPR025906">
    <property type="entry name" value="YjfB_motility"/>
</dbReference>
<accession>C7RVL6</accession>
<organism evidence="1">
    <name type="scientific">Accumulibacter regalis</name>
    <dbReference type="NCBI Taxonomy" id="522306"/>
    <lineage>
        <taxon>Bacteria</taxon>
        <taxon>Pseudomonadati</taxon>
        <taxon>Pseudomonadota</taxon>
        <taxon>Betaproteobacteria</taxon>
        <taxon>Candidatus Accumulibacter</taxon>
    </lineage>
</organism>